<dbReference type="GO" id="GO:0031071">
    <property type="term" value="F:cysteine desulfurase activity"/>
    <property type="evidence" value="ECO:0007669"/>
    <property type="project" value="UniProtKB-EC"/>
</dbReference>
<evidence type="ECO:0000256" key="1">
    <source>
        <dbReference type="ARBA" id="ARBA00001933"/>
    </source>
</evidence>
<comment type="cofactor">
    <cofactor evidence="1">
        <name>pyridoxal 5'-phosphate</name>
        <dbReference type="ChEBI" id="CHEBI:597326"/>
    </cofactor>
</comment>
<dbReference type="InterPro" id="IPR000192">
    <property type="entry name" value="Aminotrans_V_dom"/>
</dbReference>
<evidence type="ECO:0000259" key="7">
    <source>
        <dbReference type="Pfam" id="PF00266"/>
    </source>
</evidence>
<dbReference type="GO" id="GO:0006534">
    <property type="term" value="P:cysteine metabolic process"/>
    <property type="evidence" value="ECO:0007669"/>
    <property type="project" value="InterPro"/>
</dbReference>
<keyword evidence="5" id="KW-0663">Pyridoxal phosphate</keyword>
<evidence type="ECO:0000256" key="5">
    <source>
        <dbReference type="ARBA" id="ARBA00022898"/>
    </source>
</evidence>
<dbReference type="SUPFAM" id="SSF53383">
    <property type="entry name" value="PLP-dependent transferases"/>
    <property type="match status" value="1"/>
</dbReference>
<sequence length="385" mass="40448">MIYLDNAATSFPKPETVYQALDRYARTALANPGRGGHRMAREAADTLQNARHRLNRFLNGAGLERIIFTLNCTDGLNIAVKGTVQAGDHVVTTDLEHNSVSRPLVALAEAGVITLTRIPSDKTGTIDPAAIKAALTPKTRLVAVTHASNVLGTIQPVAEIGRLCREASDRVLVLVDAAQTAGVVPIDVQAMHVDLLAFPGHKSMFGPTGTGVLYVGPRAKPRAWREGGTGGDSTSPTQPAEYPHYLEGGTPNVLGVAGLVAGLDFVEKETPDGLRAHEVGLCERFCERLGAVGGFEFVGHQDSARKVGAVSFRGPDGFDSETLGGALDSSFGIAVRAGLHCSPYIHRAVGSVHDGLVRVSPGAFNTADEIDQLVEALKEITGGGV</sequence>
<comment type="caution">
    <text evidence="8">The sequence shown here is derived from an EMBL/GenBank/DDBJ whole genome shotgun (WGS) entry which is preliminary data.</text>
</comment>
<dbReference type="InterPro" id="IPR015424">
    <property type="entry name" value="PyrdxlP-dep_Trfase"/>
</dbReference>
<dbReference type="InterPro" id="IPR016454">
    <property type="entry name" value="Cysteine_dSase"/>
</dbReference>
<gene>
    <name evidence="8" type="ORF">FRUB_07115</name>
</gene>
<dbReference type="InterPro" id="IPR015421">
    <property type="entry name" value="PyrdxlP-dep_Trfase_major"/>
</dbReference>
<accession>A0A225DNR5</accession>
<protein>
    <recommendedName>
        <fullName evidence="3">cysteine desulfurase</fullName>
        <ecNumber evidence="3">2.8.1.7</ecNumber>
    </recommendedName>
</protein>
<name>A0A225DNR5_9BACT</name>
<dbReference type="EC" id="2.8.1.7" evidence="3"/>
<keyword evidence="9" id="KW-1185">Reference proteome</keyword>
<dbReference type="PIRSF" id="PIRSF005572">
    <property type="entry name" value="NifS"/>
    <property type="match status" value="1"/>
</dbReference>
<evidence type="ECO:0000313" key="9">
    <source>
        <dbReference type="Proteomes" id="UP000214646"/>
    </source>
</evidence>
<proteinExistence type="inferred from homology"/>
<organism evidence="8 9">
    <name type="scientific">Fimbriiglobus ruber</name>
    <dbReference type="NCBI Taxonomy" id="1908690"/>
    <lineage>
        <taxon>Bacteria</taxon>
        <taxon>Pseudomonadati</taxon>
        <taxon>Planctomycetota</taxon>
        <taxon>Planctomycetia</taxon>
        <taxon>Gemmatales</taxon>
        <taxon>Gemmataceae</taxon>
        <taxon>Fimbriiglobus</taxon>
    </lineage>
</organism>
<evidence type="ECO:0000313" key="8">
    <source>
        <dbReference type="EMBL" id="OWK37995.1"/>
    </source>
</evidence>
<dbReference type="Gene3D" id="3.40.640.10">
    <property type="entry name" value="Type I PLP-dependent aspartate aminotransferase-like (Major domain)"/>
    <property type="match status" value="1"/>
</dbReference>
<reference evidence="9" key="1">
    <citation type="submission" date="2017-06" db="EMBL/GenBank/DDBJ databases">
        <title>Genome analysis of Fimbriiglobus ruber SP5, the first member of the order Planctomycetales with confirmed chitinolytic capability.</title>
        <authorList>
            <person name="Ravin N.V."/>
            <person name="Rakitin A.L."/>
            <person name="Ivanova A.A."/>
            <person name="Beletsky A.V."/>
            <person name="Kulichevskaya I.S."/>
            <person name="Mardanov A.V."/>
            <person name="Dedysh S.N."/>
        </authorList>
    </citation>
    <scope>NUCLEOTIDE SEQUENCE [LARGE SCALE GENOMIC DNA]</scope>
    <source>
        <strain evidence="9">SP5</strain>
    </source>
</reference>
<dbReference type="NCBIfam" id="TIGR01977">
    <property type="entry name" value="am_tr_V_EF2568"/>
    <property type="match status" value="1"/>
</dbReference>
<evidence type="ECO:0000256" key="6">
    <source>
        <dbReference type="ARBA" id="ARBA00050776"/>
    </source>
</evidence>
<dbReference type="InterPro" id="IPR010970">
    <property type="entry name" value="Cys_dSase_SufS"/>
</dbReference>
<dbReference type="OrthoDB" id="9804366at2"/>
<dbReference type="CDD" id="cd06453">
    <property type="entry name" value="SufS_like"/>
    <property type="match status" value="1"/>
</dbReference>
<dbReference type="RefSeq" id="WP_088257807.1">
    <property type="nucleotide sequence ID" value="NZ_NIDE01000014.1"/>
</dbReference>
<dbReference type="GO" id="GO:0030170">
    <property type="term" value="F:pyridoxal phosphate binding"/>
    <property type="evidence" value="ECO:0007669"/>
    <property type="project" value="InterPro"/>
</dbReference>
<keyword evidence="4" id="KW-0808">Transferase</keyword>
<dbReference type="Gene3D" id="3.90.1150.10">
    <property type="entry name" value="Aspartate Aminotransferase, domain 1"/>
    <property type="match status" value="1"/>
</dbReference>
<dbReference type="InterPro" id="IPR015422">
    <property type="entry name" value="PyrdxlP-dep_Trfase_small"/>
</dbReference>
<evidence type="ECO:0000256" key="2">
    <source>
        <dbReference type="ARBA" id="ARBA00010447"/>
    </source>
</evidence>
<evidence type="ECO:0000256" key="4">
    <source>
        <dbReference type="ARBA" id="ARBA00022679"/>
    </source>
</evidence>
<comment type="similarity">
    <text evidence="2">Belongs to the class-V pyridoxal-phosphate-dependent aminotransferase family. Csd subfamily.</text>
</comment>
<dbReference type="Pfam" id="PF00266">
    <property type="entry name" value="Aminotran_5"/>
    <property type="match status" value="1"/>
</dbReference>
<dbReference type="EMBL" id="NIDE01000014">
    <property type="protein sequence ID" value="OWK37995.1"/>
    <property type="molecule type" value="Genomic_DNA"/>
</dbReference>
<feature type="domain" description="Aminotransferase class V" evidence="7">
    <location>
        <begin position="2"/>
        <end position="373"/>
    </location>
</feature>
<dbReference type="AlphaFoldDB" id="A0A225DNR5"/>
<dbReference type="InterPro" id="IPR010969">
    <property type="entry name" value="Cys_dSase-rel_unknwn_funct"/>
</dbReference>
<dbReference type="Proteomes" id="UP000214646">
    <property type="component" value="Unassembled WGS sequence"/>
</dbReference>
<dbReference type="PANTHER" id="PTHR43586">
    <property type="entry name" value="CYSTEINE DESULFURASE"/>
    <property type="match status" value="1"/>
</dbReference>
<comment type="catalytic activity">
    <reaction evidence="6">
        <text>(sulfur carrier)-H + L-cysteine = (sulfur carrier)-SH + L-alanine</text>
        <dbReference type="Rhea" id="RHEA:43892"/>
        <dbReference type="Rhea" id="RHEA-COMP:14737"/>
        <dbReference type="Rhea" id="RHEA-COMP:14739"/>
        <dbReference type="ChEBI" id="CHEBI:29917"/>
        <dbReference type="ChEBI" id="CHEBI:35235"/>
        <dbReference type="ChEBI" id="CHEBI:57972"/>
        <dbReference type="ChEBI" id="CHEBI:64428"/>
        <dbReference type="EC" id="2.8.1.7"/>
    </reaction>
</comment>
<evidence type="ECO:0000256" key="3">
    <source>
        <dbReference type="ARBA" id="ARBA00012239"/>
    </source>
</evidence>
<dbReference type="PANTHER" id="PTHR43586:SF4">
    <property type="entry name" value="ISOPENICILLIN N EPIMERASE"/>
    <property type="match status" value="1"/>
</dbReference>